<feature type="non-terminal residue" evidence="3">
    <location>
        <position position="1"/>
    </location>
</feature>
<sequence length="313" mass="35217">SFPLSSSTFPLPFSLLLPPLTYPSPHSRMDLNRLPDELIQEIDSYLPFEDSLHLQTAYPRTKILNASLLSFYDSIQVCDDPKECFIIDSRGRKERRHFDESNFSTVATSLINLKEVTLMVKEANPFALPTSSLSSSTPFKEISVYSPGGFISCLVSKLGETLTQLSSITIHIDVSYETIKGQYLLCPNEDLRFALHNLMGSNCKVLIQISFGAMEYSDSDFSSRQWLLTGMEDTLKRHAPNGANVEFVVDAAQGYTDMTIEWGNLEYSFSFFYYNPSICDAVDGKDESMESEDEECHHPSTYPFHSLAPPTQS</sequence>
<proteinExistence type="predicted"/>
<protein>
    <recommendedName>
        <fullName evidence="2">F-box domain-containing protein</fullName>
    </recommendedName>
</protein>
<name>A0AAV5SBS5_9BILA</name>
<dbReference type="EMBL" id="BTSX01000001">
    <property type="protein sequence ID" value="GMS80254.1"/>
    <property type="molecule type" value="Genomic_DNA"/>
</dbReference>
<dbReference type="PROSITE" id="PS50181">
    <property type="entry name" value="FBOX"/>
    <property type="match status" value="1"/>
</dbReference>
<feature type="domain" description="F-box" evidence="2">
    <location>
        <begin position="28"/>
        <end position="75"/>
    </location>
</feature>
<evidence type="ECO:0000259" key="2">
    <source>
        <dbReference type="PROSITE" id="PS50181"/>
    </source>
</evidence>
<organism evidence="3 4">
    <name type="scientific">Pristionchus entomophagus</name>
    <dbReference type="NCBI Taxonomy" id="358040"/>
    <lineage>
        <taxon>Eukaryota</taxon>
        <taxon>Metazoa</taxon>
        <taxon>Ecdysozoa</taxon>
        <taxon>Nematoda</taxon>
        <taxon>Chromadorea</taxon>
        <taxon>Rhabditida</taxon>
        <taxon>Rhabditina</taxon>
        <taxon>Diplogasteromorpha</taxon>
        <taxon>Diplogasteroidea</taxon>
        <taxon>Neodiplogasteridae</taxon>
        <taxon>Pristionchus</taxon>
    </lineage>
</organism>
<keyword evidence="4" id="KW-1185">Reference proteome</keyword>
<gene>
    <name evidence="3" type="ORF">PENTCL1PPCAC_2429</name>
</gene>
<dbReference type="AlphaFoldDB" id="A0AAV5SBS5"/>
<dbReference type="InterPro" id="IPR001810">
    <property type="entry name" value="F-box_dom"/>
</dbReference>
<dbReference type="Proteomes" id="UP001432027">
    <property type="component" value="Unassembled WGS sequence"/>
</dbReference>
<evidence type="ECO:0000313" key="3">
    <source>
        <dbReference type="EMBL" id="GMS80254.1"/>
    </source>
</evidence>
<evidence type="ECO:0000256" key="1">
    <source>
        <dbReference type="SAM" id="MobiDB-lite"/>
    </source>
</evidence>
<reference evidence="3" key="1">
    <citation type="submission" date="2023-10" db="EMBL/GenBank/DDBJ databases">
        <title>Genome assembly of Pristionchus species.</title>
        <authorList>
            <person name="Yoshida K."/>
            <person name="Sommer R.J."/>
        </authorList>
    </citation>
    <scope>NUCLEOTIDE SEQUENCE</scope>
    <source>
        <strain evidence="3">RS0144</strain>
    </source>
</reference>
<feature type="region of interest" description="Disordered" evidence="1">
    <location>
        <begin position="284"/>
        <end position="313"/>
    </location>
</feature>
<comment type="caution">
    <text evidence="3">The sequence shown here is derived from an EMBL/GenBank/DDBJ whole genome shotgun (WGS) entry which is preliminary data.</text>
</comment>
<accession>A0AAV5SBS5</accession>
<evidence type="ECO:0000313" key="4">
    <source>
        <dbReference type="Proteomes" id="UP001432027"/>
    </source>
</evidence>